<feature type="region of interest" description="Disordered" evidence="1">
    <location>
        <begin position="38"/>
        <end position="67"/>
    </location>
</feature>
<gene>
    <name evidence="2" type="ORF">Syun_022067</name>
</gene>
<comment type="caution">
    <text evidence="2">The sequence shown here is derived from an EMBL/GenBank/DDBJ whole genome shotgun (WGS) entry which is preliminary data.</text>
</comment>
<feature type="compositionally biased region" description="Pro residues" evidence="1">
    <location>
        <begin position="41"/>
        <end position="50"/>
    </location>
</feature>
<feature type="compositionally biased region" description="Basic and acidic residues" evidence="1">
    <location>
        <begin position="57"/>
        <end position="66"/>
    </location>
</feature>
<evidence type="ECO:0000313" key="3">
    <source>
        <dbReference type="Proteomes" id="UP001420932"/>
    </source>
</evidence>
<reference evidence="2 3" key="1">
    <citation type="submission" date="2024-01" db="EMBL/GenBank/DDBJ databases">
        <title>Genome assemblies of Stephania.</title>
        <authorList>
            <person name="Yang L."/>
        </authorList>
    </citation>
    <scope>NUCLEOTIDE SEQUENCE [LARGE SCALE GENOMIC DNA]</scope>
    <source>
        <strain evidence="2">YNDBR</strain>
        <tissue evidence="2">Leaf</tissue>
    </source>
</reference>
<protein>
    <submittedName>
        <fullName evidence="2">Uncharacterized protein</fullName>
    </submittedName>
</protein>
<dbReference type="Proteomes" id="UP001420932">
    <property type="component" value="Unassembled WGS sequence"/>
</dbReference>
<accession>A0AAP0NRP4</accession>
<evidence type="ECO:0000313" key="2">
    <source>
        <dbReference type="EMBL" id="KAK9115270.1"/>
    </source>
</evidence>
<keyword evidence="3" id="KW-1185">Reference proteome</keyword>
<dbReference type="AlphaFoldDB" id="A0AAP0NRP4"/>
<dbReference type="EMBL" id="JBBNAF010000009">
    <property type="protein sequence ID" value="KAK9115270.1"/>
    <property type="molecule type" value="Genomic_DNA"/>
</dbReference>
<evidence type="ECO:0000256" key="1">
    <source>
        <dbReference type="SAM" id="MobiDB-lite"/>
    </source>
</evidence>
<organism evidence="2 3">
    <name type="scientific">Stephania yunnanensis</name>
    <dbReference type="NCBI Taxonomy" id="152371"/>
    <lineage>
        <taxon>Eukaryota</taxon>
        <taxon>Viridiplantae</taxon>
        <taxon>Streptophyta</taxon>
        <taxon>Embryophyta</taxon>
        <taxon>Tracheophyta</taxon>
        <taxon>Spermatophyta</taxon>
        <taxon>Magnoliopsida</taxon>
        <taxon>Ranunculales</taxon>
        <taxon>Menispermaceae</taxon>
        <taxon>Menispermoideae</taxon>
        <taxon>Cissampelideae</taxon>
        <taxon>Stephania</taxon>
    </lineage>
</organism>
<feature type="region of interest" description="Disordered" evidence="1">
    <location>
        <begin position="1"/>
        <end position="21"/>
    </location>
</feature>
<sequence>MERQEQMHRDKMERQEENREMQDRLARMEALLMQHLGIRPHVPPTPPTPPSQVTERSGPHNDDRPGHLTTNIATSLSLRTRMTTSLGIGPIHIVKCFTSRDGKLVRKFVKRIRVIGHMKTPEAMIRPLEVLYALGVLHEDAKLTSPIGFQVSEIPLSQKAKWRLQKPDVVHPITYAIVMKKLDFFA</sequence>
<name>A0AAP0NRP4_9MAGN</name>
<proteinExistence type="predicted"/>